<evidence type="ECO:0000259" key="5">
    <source>
        <dbReference type="PROSITE" id="PS50931"/>
    </source>
</evidence>
<dbReference type="InterPro" id="IPR036390">
    <property type="entry name" value="WH_DNA-bd_sf"/>
</dbReference>
<dbReference type="Gene3D" id="3.40.190.10">
    <property type="entry name" value="Periplasmic binding protein-like II"/>
    <property type="match status" value="2"/>
</dbReference>
<keyword evidence="2" id="KW-0805">Transcription regulation</keyword>
<keyword evidence="4" id="KW-0804">Transcription</keyword>
<comment type="similarity">
    <text evidence="1">Belongs to the LysR transcriptional regulatory family.</text>
</comment>
<dbReference type="AlphaFoldDB" id="A0A0C5VQ11"/>
<keyword evidence="7" id="KW-1185">Reference proteome</keyword>
<dbReference type="InterPro" id="IPR036388">
    <property type="entry name" value="WH-like_DNA-bd_sf"/>
</dbReference>
<reference evidence="6 7" key="1">
    <citation type="submission" date="2014-01" db="EMBL/GenBank/DDBJ databases">
        <title>Full genme sequencing of cellulolytic bacterium Gynuella sunshinyii YC6258T gen. nov., sp. nov.</title>
        <authorList>
            <person name="Khan H."/>
            <person name="Chung E.J."/>
            <person name="Chung Y.R."/>
        </authorList>
    </citation>
    <scope>NUCLEOTIDE SEQUENCE [LARGE SCALE GENOMIC DNA]</scope>
    <source>
        <strain evidence="6 7">YC6258</strain>
    </source>
</reference>
<dbReference type="RefSeq" id="WP_044615447.1">
    <property type="nucleotide sequence ID" value="NZ_CP007142.1"/>
</dbReference>
<organism evidence="6 7">
    <name type="scientific">Gynuella sunshinyii YC6258</name>
    <dbReference type="NCBI Taxonomy" id="1445510"/>
    <lineage>
        <taxon>Bacteria</taxon>
        <taxon>Pseudomonadati</taxon>
        <taxon>Pseudomonadota</taxon>
        <taxon>Gammaproteobacteria</taxon>
        <taxon>Oceanospirillales</taxon>
        <taxon>Saccharospirillaceae</taxon>
        <taxon>Gynuella</taxon>
    </lineage>
</organism>
<dbReference type="GO" id="GO:0003700">
    <property type="term" value="F:DNA-binding transcription factor activity"/>
    <property type="evidence" value="ECO:0007669"/>
    <property type="project" value="InterPro"/>
</dbReference>
<evidence type="ECO:0000256" key="4">
    <source>
        <dbReference type="ARBA" id="ARBA00023163"/>
    </source>
</evidence>
<dbReference type="OrthoDB" id="8587655at2"/>
<dbReference type="GO" id="GO:0000976">
    <property type="term" value="F:transcription cis-regulatory region binding"/>
    <property type="evidence" value="ECO:0007669"/>
    <property type="project" value="TreeGrafter"/>
</dbReference>
<dbReference type="HOGENOM" id="CLU_039613_0_0_6"/>
<dbReference type="InterPro" id="IPR000847">
    <property type="entry name" value="LysR_HTH_N"/>
</dbReference>
<evidence type="ECO:0000256" key="2">
    <source>
        <dbReference type="ARBA" id="ARBA00023015"/>
    </source>
</evidence>
<protein>
    <submittedName>
        <fullName evidence="6">Transcriptional regulator</fullName>
    </submittedName>
</protein>
<accession>A0A0C5VQ11</accession>
<dbReference type="Pfam" id="PF00126">
    <property type="entry name" value="HTH_1"/>
    <property type="match status" value="1"/>
</dbReference>
<dbReference type="CDD" id="cd05466">
    <property type="entry name" value="PBP2_LTTR_substrate"/>
    <property type="match status" value="1"/>
</dbReference>
<dbReference type="InterPro" id="IPR005119">
    <property type="entry name" value="LysR_subst-bd"/>
</dbReference>
<gene>
    <name evidence="6" type="ORF">YC6258_00314</name>
</gene>
<evidence type="ECO:0000256" key="3">
    <source>
        <dbReference type="ARBA" id="ARBA00023125"/>
    </source>
</evidence>
<evidence type="ECO:0000256" key="1">
    <source>
        <dbReference type="ARBA" id="ARBA00009437"/>
    </source>
</evidence>
<dbReference type="PANTHER" id="PTHR30126">
    <property type="entry name" value="HTH-TYPE TRANSCRIPTIONAL REGULATOR"/>
    <property type="match status" value="1"/>
</dbReference>
<evidence type="ECO:0000313" key="7">
    <source>
        <dbReference type="Proteomes" id="UP000032266"/>
    </source>
</evidence>
<dbReference type="Pfam" id="PF03466">
    <property type="entry name" value="LysR_substrate"/>
    <property type="match status" value="1"/>
</dbReference>
<feature type="domain" description="HTH lysR-type" evidence="5">
    <location>
        <begin position="14"/>
        <end position="71"/>
    </location>
</feature>
<dbReference type="KEGG" id="gsn:YC6258_00314"/>
<dbReference type="PANTHER" id="PTHR30126:SF98">
    <property type="entry name" value="HTH-TYPE TRANSCRIPTIONAL ACTIVATOR BAUR"/>
    <property type="match status" value="1"/>
</dbReference>
<sequence length="305" mass="34358">MRKHSGLPKPVSEYDLRLLRIFRVVVECGGFSAAEQVLNISRSTISVHISNLEKRMNVRLARRGRSGFALTEKGKAIYEGSLTLFEALNEFSWLVDSLDEELSGELSILCSDEVALARQLKLPETIAWLNRKAPKLQIALNSDTVPAIEKALLNGTAHVGIMPEFRNIEALEYQPGYEEIFYLCCGARHPLFHRADESIDDAELAACATAHPGIDVNLAGIEQLRGLNLSARAYQFDTRTPLVLSGCYLGFFPMSYIQGFIERGEVRLLQPDKRCYRVNHAFVHRQERVMDAKIELFYQARQAVS</sequence>
<dbReference type="EMBL" id="CP007142">
    <property type="protein sequence ID" value="AJQ92364.1"/>
    <property type="molecule type" value="Genomic_DNA"/>
</dbReference>
<proteinExistence type="inferred from homology"/>
<evidence type="ECO:0000313" key="6">
    <source>
        <dbReference type="EMBL" id="AJQ92364.1"/>
    </source>
</evidence>
<keyword evidence="3" id="KW-0238">DNA-binding</keyword>
<dbReference type="STRING" id="1445510.YC6258_00314"/>
<dbReference type="Gene3D" id="1.10.10.10">
    <property type="entry name" value="Winged helix-like DNA-binding domain superfamily/Winged helix DNA-binding domain"/>
    <property type="match status" value="1"/>
</dbReference>
<dbReference type="PATRIC" id="fig|1445510.3.peg.304"/>
<dbReference type="Proteomes" id="UP000032266">
    <property type="component" value="Chromosome"/>
</dbReference>
<dbReference type="SUPFAM" id="SSF53850">
    <property type="entry name" value="Periplasmic binding protein-like II"/>
    <property type="match status" value="1"/>
</dbReference>
<name>A0A0C5VQ11_9GAMM</name>
<dbReference type="SUPFAM" id="SSF46785">
    <property type="entry name" value="Winged helix' DNA-binding domain"/>
    <property type="match status" value="1"/>
</dbReference>
<dbReference type="PROSITE" id="PS50931">
    <property type="entry name" value="HTH_LYSR"/>
    <property type="match status" value="1"/>
</dbReference>